<evidence type="ECO:0000313" key="1">
    <source>
        <dbReference type="EMBL" id="GAD18539.1"/>
    </source>
</evidence>
<keyword evidence="2" id="KW-1185">Reference proteome</keyword>
<sequence length="190" mass="20531">MPSLRVPIVNVVLAINLSLLNCKLALCPLPLPPPASTFMLPNFALPPSGISKSVVGLPVVRRISKLEAEKSLLRCTTPFRAFRLPILTTPLTLLKSTTAPQIPESRNSSLVPVPSLPITIVPVCFRFWATKSTLPPFPEVPKCVLISTLSSVISPCALKEIFAFFVEAPGVVLSEEFLILIVLPSNIALE</sequence>
<protein>
    <submittedName>
        <fullName evidence="1">Uncharacterized protein</fullName>
    </submittedName>
</protein>
<accession>T1CP48</accession>
<organism evidence="1 2">
    <name type="scientific">Helicobacter fennelliae MRY12-0050</name>
    <dbReference type="NCBI Taxonomy" id="1325130"/>
    <lineage>
        <taxon>Bacteria</taxon>
        <taxon>Pseudomonadati</taxon>
        <taxon>Campylobacterota</taxon>
        <taxon>Epsilonproteobacteria</taxon>
        <taxon>Campylobacterales</taxon>
        <taxon>Helicobacteraceae</taxon>
        <taxon>Helicobacter</taxon>
    </lineage>
</organism>
<dbReference type="AlphaFoldDB" id="T1CP48"/>
<dbReference type="EMBL" id="BASD01000005">
    <property type="protein sequence ID" value="GAD18539.1"/>
    <property type="molecule type" value="Genomic_DNA"/>
</dbReference>
<proteinExistence type="predicted"/>
<gene>
    <name evidence="1" type="ORF">HFN_2467</name>
</gene>
<dbReference type="Proteomes" id="UP000018143">
    <property type="component" value="Unassembled WGS sequence"/>
</dbReference>
<name>T1CP48_9HELI</name>
<evidence type="ECO:0000313" key="2">
    <source>
        <dbReference type="Proteomes" id="UP000018143"/>
    </source>
</evidence>
<reference evidence="1 2" key="1">
    <citation type="journal article" date="2013" name="Genome Announc.">
        <title>Draft Genome Sequence of Helicobacter fennelliae Strain MRY12-0050, Isolated from a Bacteremia Patient.</title>
        <authorList>
            <person name="Rimbara E."/>
            <person name="Matsui M."/>
            <person name="Mori S."/>
            <person name="Suzuki S."/>
            <person name="Suzuki M."/>
            <person name="Kim H."/>
            <person name="Sekizuka T."/>
            <person name="Kuroda M."/>
            <person name="Shibayama K."/>
        </authorList>
    </citation>
    <scope>NUCLEOTIDE SEQUENCE [LARGE SCALE GENOMIC DNA]</scope>
    <source>
        <strain evidence="1 2">MRY12-0050</strain>
    </source>
</reference>
<comment type="caution">
    <text evidence="1">The sequence shown here is derived from an EMBL/GenBank/DDBJ whole genome shotgun (WGS) entry which is preliminary data.</text>
</comment>